<dbReference type="Proteomes" id="UP000824469">
    <property type="component" value="Unassembled WGS sequence"/>
</dbReference>
<keyword evidence="3" id="KW-1185">Reference proteome</keyword>
<feature type="signal peptide" evidence="1">
    <location>
        <begin position="1"/>
        <end position="33"/>
    </location>
</feature>
<name>A0AA38BWN5_TAXCH</name>
<dbReference type="AlphaFoldDB" id="A0AA38BWN5"/>
<protein>
    <submittedName>
        <fullName evidence="2">Uncharacterized protein</fullName>
    </submittedName>
</protein>
<proteinExistence type="predicted"/>
<evidence type="ECO:0000313" key="2">
    <source>
        <dbReference type="EMBL" id="KAH9290390.1"/>
    </source>
</evidence>
<keyword evidence="1" id="KW-0732">Signal</keyword>
<gene>
    <name evidence="2" type="ORF">KI387_034507</name>
</gene>
<reference evidence="2 3" key="1">
    <citation type="journal article" date="2021" name="Nat. Plants">
        <title>The Taxus genome provides insights into paclitaxel biosynthesis.</title>
        <authorList>
            <person name="Xiong X."/>
            <person name="Gou J."/>
            <person name="Liao Q."/>
            <person name="Li Y."/>
            <person name="Zhou Q."/>
            <person name="Bi G."/>
            <person name="Li C."/>
            <person name="Du R."/>
            <person name="Wang X."/>
            <person name="Sun T."/>
            <person name="Guo L."/>
            <person name="Liang H."/>
            <person name="Lu P."/>
            <person name="Wu Y."/>
            <person name="Zhang Z."/>
            <person name="Ro D.K."/>
            <person name="Shang Y."/>
            <person name="Huang S."/>
            <person name="Yan J."/>
        </authorList>
    </citation>
    <scope>NUCLEOTIDE SEQUENCE [LARGE SCALE GENOMIC DNA]</scope>
    <source>
        <strain evidence="2">Ta-2019</strain>
    </source>
</reference>
<evidence type="ECO:0000256" key="1">
    <source>
        <dbReference type="SAM" id="SignalP"/>
    </source>
</evidence>
<accession>A0AA38BWN5</accession>
<feature type="non-terminal residue" evidence="2">
    <location>
        <position position="176"/>
    </location>
</feature>
<sequence length="176" mass="19751">MDSRQGWSSSFRLGELKVAFLFTMLDLCSPSNGETSRMVKQKIGELAGQGFCIVYVYMGLMEPSEDHIFQTLAHLTVGTRAVVHAWIAPHVKWKQWLGYSASTLLSPKNHPFFNHQLVNGIHTFICSESAFIGEEGEKKVEDLHLIFPGYDGEKRAVTNLGDDFTTLFSHLSEALK</sequence>
<comment type="caution">
    <text evidence="2">The sequence shown here is derived from an EMBL/GenBank/DDBJ whole genome shotgun (WGS) entry which is preliminary data.</text>
</comment>
<organism evidence="2 3">
    <name type="scientific">Taxus chinensis</name>
    <name type="common">Chinese yew</name>
    <name type="synonym">Taxus wallichiana var. chinensis</name>
    <dbReference type="NCBI Taxonomy" id="29808"/>
    <lineage>
        <taxon>Eukaryota</taxon>
        <taxon>Viridiplantae</taxon>
        <taxon>Streptophyta</taxon>
        <taxon>Embryophyta</taxon>
        <taxon>Tracheophyta</taxon>
        <taxon>Spermatophyta</taxon>
        <taxon>Pinopsida</taxon>
        <taxon>Pinidae</taxon>
        <taxon>Conifers II</taxon>
        <taxon>Cupressales</taxon>
        <taxon>Taxaceae</taxon>
        <taxon>Taxus</taxon>
    </lineage>
</organism>
<feature type="chain" id="PRO_5041302656" evidence="1">
    <location>
        <begin position="34"/>
        <end position="176"/>
    </location>
</feature>
<evidence type="ECO:0000313" key="3">
    <source>
        <dbReference type="Proteomes" id="UP000824469"/>
    </source>
</evidence>
<dbReference type="EMBL" id="JAHRHJ020003813">
    <property type="protein sequence ID" value="KAH9290390.1"/>
    <property type="molecule type" value="Genomic_DNA"/>
</dbReference>